<feature type="region of interest" description="Disordered" evidence="2">
    <location>
        <begin position="564"/>
        <end position="615"/>
    </location>
</feature>
<dbReference type="Proteomes" id="UP001142489">
    <property type="component" value="Unassembled WGS sequence"/>
</dbReference>
<keyword evidence="3" id="KW-0472">Membrane</keyword>
<feature type="region of interest" description="Disordered" evidence="2">
    <location>
        <begin position="1113"/>
        <end position="1161"/>
    </location>
</feature>
<evidence type="ECO:0000256" key="2">
    <source>
        <dbReference type="SAM" id="MobiDB-lite"/>
    </source>
</evidence>
<keyword evidence="6" id="KW-1185">Reference proteome</keyword>
<feature type="domain" description="SPATA31" evidence="4">
    <location>
        <begin position="1302"/>
        <end position="1431"/>
    </location>
</feature>
<feature type="region of interest" description="Disordered" evidence="2">
    <location>
        <begin position="46"/>
        <end position="71"/>
    </location>
</feature>
<dbReference type="Pfam" id="PF14650">
    <property type="entry name" value="FAM75"/>
    <property type="match status" value="5"/>
</dbReference>
<feature type="domain" description="SPATA31" evidence="4">
    <location>
        <begin position="290"/>
        <end position="388"/>
    </location>
</feature>
<evidence type="ECO:0000313" key="6">
    <source>
        <dbReference type="Proteomes" id="UP001142489"/>
    </source>
</evidence>
<proteinExistence type="inferred from homology"/>
<feature type="compositionally biased region" description="Basic and acidic residues" evidence="2">
    <location>
        <begin position="605"/>
        <end position="615"/>
    </location>
</feature>
<evidence type="ECO:0000313" key="5">
    <source>
        <dbReference type="EMBL" id="KAJ7335115.1"/>
    </source>
</evidence>
<dbReference type="OrthoDB" id="9050449at2759"/>
<accession>A0A9Q1B4E1</accession>
<feature type="region of interest" description="Disordered" evidence="2">
    <location>
        <begin position="386"/>
        <end position="456"/>
    </location>
</feature>
<feature type="region of interest" description="Disordered" evidence="2">
    <location>
        <begin position="1399"/>
        <end position="1472"/>
    </location>
</feature>
<keyword evidence="3" id="KW-0812">Transmembrane</keyword>
<dbReference type="EMBL" id="JAPFRF010000004">
    <property type="protein sequence ID" value="KAJ7335115.1"/>
    <property type="molecule type" value="Genomic_DNA"/>
</dbReference>
<feature type="region of interest" description="Disordered" evidence="2">
    <location>
        <begin position="230"/>
        <end position="278"/>
    </location>
</feature>
<comment type="caution">
    <text evidence="5">The sequence shown here is derived from an EMBL/GenBank/DDBJ whole genome shotgun (WGS) entry which is preliminary data.</text>
</comment>
<feature type="region of interest" description="Disordered" evidence="2">
    <location>
        <begin position="843"/>
        <end position="886"/>
    </location>
</feature>
<feature type="domain" description="SPATA31" evidence="4">
    <location>
        <begin position="1014"/>
        <end position="1135"/>
    </location>
</feature>
<comment type="similarity">
    <text evidence="1">Belongs to the SPATA31 family.</text>
</comment>
<feature type="domain" description="SPATA31" evidence="4">
    <location>
        <begin position="735"/>
        <end position="837"/>
    </location>
</feature>
<feature type="domain" description="SPATA31" evidence="4">
    <location>
        <begin position="465"/>
        <end position="574"/>
    </location>
</feature>
<dbReference type="PANTHER" id="PTHR21859">
    <property type="entry name" value="ACROSOME-SPECIFIC PROTEIN"/>
    <property type="match status" value="1"/>
</dbReference>
<evidence type="ECO:0000256" key="1">
    <source>
        <dbReference type="ARBA" id="ARBA00035009"/>
    </source>
</evidence>
<keyword evidence="3" id="KW-1133">Transmembrane helix</keyword>
<feature type="compositionally biased region" description="Basic residues" evidence="2">
    <location>
        <begin position="257"/>
        <end position="268"/>
    </location>
</feature>
<reference evidence="5" key="1">
    <citation type="journal article" date="2023" name="DNA Res.">
        <title>Chromosome-level genome assembly of Phrynocephalus forsythii using third-generation DNA sequencing and Hi-C analysis.</title>
        <authorList>
            <person name="Qi Y."/>
            <person name="Zhao W."/>
            <person name="Zhao Y."/>
            <person name="Niu C."/>
            <person name="Cao S."/>
            <person name="Zhang Y."/>
        </authorList>
    </citation>
    <scope>NUCLEOTIDE SEQUENCE</scope>
    <source>
        <tissue evidence="5">Muscle</tissue>
    </source>
</reference>
<protein>
    <recommendedName>
        <fullName evidence="4">SPATA31 domain-containing protein</fullName>
    </recommendedName>
</protein>
<evidence type="ECO:0000259" key="4">
    <source>
        <dbReference type="Pfam" id="PF14650"/>
    </source>
</evidence>
<dbReference type="InterPro" id="IPR039509">
    <property type="entry name" value="SPATA31"/>
</dbReference>
<sequence>MQGSEEDSDSGCFACCWNLCLLLFFLFAWYFLRLWRSQFQVLPAWRDQPQPPPQGHKETGPEGPQDGDSARSHRRRSIRRLLCDSPTCSLCQRAAEEAAELAYPTGLDPGRCRARAPLLLWPSGAKCLRPARKPPPDCGLCPLNPAGHPAGLPHKERGPKSIRHRFCRQEGGCVSRASQEESSHGCTTSSVLEASFSSWTECTSSTGSTASWRRGACRYSQRVEESEVASSSTERTCWDSKGGRRRRRKREGGSHCSRCHRRKSRRSTAARGVPPAHGVVLETPSLGKEAWASLERHLLRKRLQHTLGLPSVLLHSLRASVPLAPSPPARRKPPENMVLALRPQPLPFLRPPAAREGLEKHLKKMVSLRRWGLPQRVQDTLRHLRPSSRPCAEHLPPAAPKAGRLPSRRDLSPPSPRSLQREAGPLEMAYGRRKCRGATLLGPRTKKGPGTPDGGVILPWMGTTEALEAHALKKRLQHQWGLPGLVQLSLKQFLPALPKLTAIRPSTRPFLWGGNTPVVAGPLPFLPRETQELLEIHLRRRLVQREWGLPQRVLKSLRVFLPPSPPWAERPQEKSPSPRRTREGRAASARPPPPFRRLQGTSRGPESHADPNGHLLEGHLAKKGLEIQLGTLPSLPACLQAAHLPTGKLALPKVIPPRQRGAAARLRRTDLLFVDPATLSRLELNVALKRLAYAWGLPTLYTQSLAHFSLGIAPPRACLGPCANHHPGRVTFVATEARFVTREKQEGLEWHVKKKQVQHLWGLPGLVLRSLRHLLPQAPRLPQRGRGHGTVAILRSPLSCLGRETQQKLEAHVRKSISLQRWGLPGRVLRSLRRLLPELGSHRHPLQGPWGKEPRPHLSGHAPLDKHFQRASGTREAQPPRKRKVASMLAPKDLQRLKRHLRKRVVEVQLRAVPLLARISWQLAQLEPCCPLPRLRRPGQGTRLPRRRFLPFLRAEDIDRMELAIFRRHLSFLWGLAPRSVGGLAGLRVARLSPPPLRPRATAIVFSEAGTPFLAQSARGALEQHLRQKRAQHAWGVPAFLQRSLRAFMPASSPRPIGTKSTIQVSVLRQEALLLPKGSHHLLETHVQRRKRQRLWGLPGRVLHSLKTMCPKPRRLASSQAGVPRSHPQALAGSSHRGPPGPWSTGTVSRGPGIQRAKRRRVLVPAAPPPVLLLKGTRDLEVIGLRLAKKYTEEQLGAFPALVQRSRQEASPWAQKRLPKLILPGQRPLRARRVLPPFGRKEDLERIELTIQCHYLMSLSLLGARCAKAPGGTISRTTSAPPFQPRGPAAAFVLADGQLLFLQAQAKEALEEHVKKKRIQHMWGIPVAVQRSLRSLVDKPPPAASLSQKATLAVRVQRREMSFFPPPVRRHLELHLLKRKYQRLWGLPGRILQSLKAFASPRSRRLESRAPSSHGRQGRPRSKGQDSQSARGHASCPDAALGGPVPQGAAVQTPGKKGPGRKHKGGSSLPHP</sequence>
<gene>
    <name evidence="5" type="ORF">JRQ81_013056</name>
</gene>
<name>A0A9Q1B4E1_9SAUR</name>
<dbReference type="PANTHER" id="PTHR21859:SF12">
    <property type="entry name" value="SPERMATOGENESIS-ASSOCIATED PROTEIN 31D1"/>
    <property type="match status" value="1"/>
</dbReference>
<evidence type="ECO:0000256" key="3">
    <source>
        <dbReference type="SAM" id="Phobius"/>
    </source>
</evidence>
<feature type="transmembrane region" description="Helical" evidence="3">
    <location>
        <begin position="12"/>
        <end position="32"/>
    </location>
</feature>
<organism evidence="5 6">
    <name type="scientific">Phrynocephalus forsythii</name>
    <dbReference type="NCBI Taxonomy" id="171643"/>
    <lineage>
        <taxon>Eukaryota</taxon>
        <taxon>Metazoa</taxon>
        <taxon>Chordata</taxon>
        <taxon>Craniata</taxon>
        <taxon>Vertebrata</taxon>
        <taxon>Euteleostomi</taxon>
        <taxon>Lepidosauria</taxon>
        <taxon>Squamata</taxon>
        <taxon>Bifurcata</taxon>
        <taxon>Unidentata</taxon>
        <taxon>Episquamata</taxon>
        <taxon>Toxicofera</taxon>
        <taxon>Iguania</taxon>
        <taxon>Acrodonta</taxon>
        <taxon>Agamidae</taxon>
        <taxon>Agaminae</taxon>
        <taxon>Phrynocephalus</taxon>
    </lineage>
</organism>